<accession>A0ABY4YIU0</accession>
<organism evidence="1 2">
    <name type="scientific">Ornithinimicrobium cryptoxanthini</name>
    <dbReference type="NCBI Taxonomy" id="2934161"/>
    <lineage>
        <taxon>Bacteria</taxon>
        <taxon>Bacillati</taxon>
        <taxon>Actinomycetota</taxon>
        <taxon>Actinomycetes</taxon>
        <taxon>Micrococcales</taxon>
        <taxon>Ornithinimicrobiaceae</taxon>
        <taxon>Ornithinimicrobium</taxon>
    </lineage>
</organism>
<dbReference type="SUPFAM" id="SSF109854">
    <property type="entry name" value="DinB/YfiT-like putative metalloenzymes"/>
    <property type="match status" value="1"/>
</dbReference>
<evidence type="ECO:0000313" key="2">
    <source>
        <dbReference type="Proteomes" id="UP001056535"/>
    </source>
</evidence>
<reference evidence="1" key="1">
    <citation type="submission" date="2022-06" db="EMBL/GenBank/DDBJ databases">
        <title>Ornithinimicrobium JY.X270.</title>
        <authorList>
            <person name="Huang Y."/>
        </authorList>
    </citation>
    <scope>NUCLEOTIDE SEQUENCE</scope>
    <source>
        <strain evidence="1">JY.X270</strain>
    </source>
</reference>
<keyword evidence="2" id="KW-1185">Reference proteome</keyword>
<dbReference type="NCBIfam" id="TIGR03083">
    <property type="entry name" value="maleylpyruvate isomerase family mycothiol-dependent enzyme"/>
    <property type="match status" value="1"/>
</dbReference>
<dbReference type="InterPro" id="IPR017519">
    <property type="entry name" value="CHP03085"/>
</dbReference>
<gene>
    <name evidence="1" type="ORF">NF557_01340</name>
</gene>
<dbReference type="Proteomes" id="UP001056535">
    <property type="component" value="Chromosome"/>
</dbReference>
<protein>
    <submittedName>
        <fullName evidence="1">TIGR03085 family metal-binding protein</fullName>
    </submittedName>
</protein>
<evidence type="ECO:0000313" key="1">
    <source>
        <dbReference type="EMBL" id="USQ76604.1"/>
    </source>
</evidence>
<sequence>MTHLAALERQALCDTFDRVGPSAPTLCEPWSTAELAAHLVIRDSRPDLAAGTVIPALSDRLDEAMSQYATRPWGELVHLVRSGPPVWSPTRMPVVDNAVNLTEFFVHHEDVLRGEGQVGAQRDVSPELERALWSQLTKSAKLIVRKLDAGVVLVAPGHGRKAVKGPTEAGTAVLTGAPGELVLALSGRLRVADVEITGPEAAVAAVREAL</sequence>
<dbReference type="EMBL" id="CP099490">
    <property type="protein sequence ID" value="USQ76604.1"/>
    <property type="molecule type" value="Genomic_DNA"/>
</dbReference>
<dbReference type="InterPro" id="IPR034660">
    <property type="entry name" value="DinB/YfiT-like"/>
</dbReference>
<proteinExistence type="predicted"/>
<name>A0ABY4YIU0_9MICO</name>
<dbReference type="RefSeq" id="WP_252621308.1">
    <property type="nucleotide sequence ID" value="NZ_CP099490.1"/>
</dbReference>
<dbReference type="InterPro" id="IPR017517">
    <property type="entry name" value="Maleyloyr_isom"/>
</dbReference>
<dbReference type="NCBIfam" id="TIGR03085">
    <property type="entry name" value="TIGR03085 family metal-binding protein"/>
    <property type="match status" value="1"/>
</dbReference>